<name>A0A540VYT5_9ACTN</name>
<dbReference type="OrthoDB" id="9793637at2"/>
<keyword evidence="4" id="KW-1185">Reference proteome</keyword>
<evidence type="ECO:0000259" key="2">
    <source>
        <dbReference type="Pfam" id="PF01814"/>
    </source>
</evidence>
<comment type="caution">
    <text evidence="3">The sequence shown here is derived from an EMBL/GenBank/DDBJ whole genome shotgun (WGS) entry which is preliminary data.</text>
</comment>
<dbReference type="Gene3D" id="1.20.120.520">
    <property type="entry name" value="nmb1532 protein domain like"/>
    <property type="match status" value="1"/>
</dbReference>
<evidence type="ECO:0000313" key="4">
    <source>
        <dbReference type="Proteomes" id="UP000319103"/>
    </source>
</evidence>
<evidence type="ECO:0000313" key="3">
    <source>
        <dbReference type="EMBL" id="TQF01887.1"/>
    </source>
</evidence>
<organism evidence="3 4">
    <name type="scientific">Kitasatospora acidiphila</name>
    <dbReference type="NCBI Taxonomy" id="2567942"/>
    <lineage>
        <taxon>Bacteria</taxon>
        <taxon>Bacillati</taxon>
        <taxon>Actinomycetota</taxon>
        <taxon>Actinomycetes</taxon>
        <taxon>Kitasatosporales</taxon>
        <taxon>Streptomycetaceae</taxon>
        <taxon>Kitasatospora</taxon>
    </lineage>
</organism>
<feature type="domain" description="Hemerythrin-like" evidence="2">
    <location>
        <begin position="7"/>
        <end position="122"/>
    </location>
</feature>
<dbReference type="PANTHER" id="PTHR35585:SF1">
    <property type="entry name" value="HHE DOMAIN PROTEIN (AFU_ORTHOLOGUE AFUA_4G00730)"/>
    <property type="match status" value="1"/>
</dbReference>
<accession>A0A540VYT5</accession>
<sequence length="215" mass="23984">MPHNDLMDRLAAQHERLRNQASGLTGLQLGDERRRTALDELSAELMRHLRTEEETLYPLVRRLPGGVELADLELSAHASLEALIGSLARLPVASPEFHRQVAQLVELITGHLGEEEARVFSLVRAAAPERELAALGPRADWLHEHASTVPKAVGRGLLPPDDLMPPERGPAKRVREFFHRSSEGYRQPDSMIPAPHGGPIQRIRKQFSRAGDQRQ</sequence>
<gene>
    <name evidence="3" type="ORF">E6W39_05920</name>
</gene>
<dbReference type="InterPro" id="IPR012312">
    <property type="entry name" value="Hemerythrin-like"/>
</dbReference>
<feature type="region of interest" description="Disordered" evidence="1">
    <location>
        <begin position="182"/>
        <end position="215"/>
    </location>
</feature>
<dbReference type="RefSeq" id="WP_141632609.1">
    <property type="nucleotide sequence ID" value="NZ_VIGB01000003.1"/>
</dbReference>
<protein>
    <submittedName>
        <fullName evidence="3">Hemerythrin domain-containing protein</fullName>
    </submittedName>
</protein>
<dbReference type="Proteomes" id="UP000319103">
    <property type="component" value="Unassembled WGS sequence"/>
</dbReference>
<dbReference type="EMBL" id="VIGB01000003">
    <property type="protein sequence ID" value="TQF01887.1"/>
    <property type="molecule type" value="Genomic_DNA"/>
</dbReference>
<evidence type="ECO:0000256" key="1">
    <source>
        <dbReference type="SAM" id="MobiDB-lite"/>
    </source>
</evidence>
<dbReference type="PANTHER" id="PTHR35585">
    <property type="entry name" value="HHE DOMAIN PROTEIN (AFU_ORTHOLOGUE AFUA_4G00730)"/>
    <property type="match status" value="1"/>
</dbReference>
<proteinExistence type="predicted"/>
<dbReference type="Pfam" id="PF01814">
    <property type="entry name" value="Hemerythrin"/>
    <property type="match status" value="1"/>
</dbReference>
<dbReference type="AlphaFoldDB" id="A0A540VYT5"/>
<reference evidence="3 4" key="1">
    <citation type="submission" date="2019-06" db="EMBL/GenBank/DDBJ databases">
        <title>Description of Kitasatospora acidophila sp. nov. isolated from pine grove soil, and reclassification of Streptomyces novaecaesareae to Kitasatospora novaeceasareae comb. nov.</title>
        <authorList>
            <person name="Kim M.J."/>
        </authorList>
    </citation>
    <scope>NUCLEOTIDE SEQUENCE [LARGE SCALE GENOMIC DNA]</scope>
    <source>
        <strain evidence="3 4">MMS16-CNU292</strain>
    </source>
</reference>